<evidence type="ECO:0000313" key="5">
    <source>
        <dbReference type="Proteomes" id="UP000426027"/>
    </source>
</evidence>
<dbReference type="PROSITE" id="PS51257">
    <property type="entry name" value="PROKAR_LIPOPROTEIN"/>
    <property type="match status" value="1"/>
</dbReference>
<gene>
    <name evidence="4" type="ORF">GLV81_01195</name>
</gene>
<dbReference type="RefSeq" id="WP_157476100.1">
    <property type="nucleotide sequence ID" value="NZ_CP046566.1"/>
</dbReference>
<evidence type="ECO:0000313" key="4">
    <source>
        <dbReference type="EMBL" id="QGW26896.1"/>
    </source>
</evidence>
<evidence type="ECO:0000256" key="1">
    <source>
        <dbReference type="SAM" id="SignalP"/>
    </source>
</evidence>
<organism evidence="4 5">
    <name type="scientific">Phnomibacter ginsenosidimutans</name>
    <dbReference type="NCBI Taxonomy" id="2676868"/>
    <lineage>
        <taxon>Bacteria</taxon>
        <taxon>Pseudomonadati</taxon>
        <taxon>Bacteroidota</taxon>
        <taxon>Chitinophagia</taxon>
        <taxon>Chitinophagales</taxon>
        <taxon>Chitinophagaceae</taxon>
        <taxon>Phnomibacter</taxon>
    </lineage>
</organism>
<name>A0A6I6G2N9_9BACT</name>
<dbReference type="AlphaFoldDB" id="A0A6I6G2N9"/>
<evidence type="ECO:0000259" key="2">
    <source>
        <dbReference type="Pfam" id="PF14292"/>
    </source>
</evidence>
<protein>
    <submittedName>
        <fullName evidence="4">SusF/SusE family outer membrane protein</fullName>
    </submittedName>
</protein>
<dbReference type="Pfam" id="PF16411">
    <property type="entry name" value="SusF_SusE"/>
    <property type="match status" value="1"/>
</dbReference>
<feature type="chain" id="PRO_5026021101" evidence="1">
    <location>
        <begin position="22"/>
        <end position="379"/>
    </location>
</feature>
<reference evidence="4 5" key="1">
    <citation type="submission" date="2019-11" db="EMBL/GenBank/DDBJ databases">
        <authorList>
            <person name="Im W.T."/>
        </authorList>
    </citation>
    <scope>NUCLEOTIDE SEQUENCE [LARGE SCALE GENOMIC DNA]</scope>
    <source>
        <strain evidence="4 5">SB-02</strain>
    </source>
</reference>
<dbReference type="Gene3D" id="2.60.40.3620">
    <property type="match status" value="2"/>
</dbReference>
<feature type="domain" description="Outer membrane protein SusF/SusE-like C-terminal" evidence="3">
    <location>
        <begin position="275"/>
        <end position="375"/>
    </location>
</feature>
<proteinExistence type="predicted"/>
<dbReference type="Proteomes" id="UP000426027">
    <property type="component" value="Chromosome"/>
</dbReference>
<dbReference type="KEGG" id="fls:GLV81_01195"/>
<feature type="signal peptide" evidence="1">
    <location>
        <begin position="1"/>
        <end position="21"/>
    </location>
</feature>
<accession>A0A6I6G2N9</accession>
<keyword evidence="5" id="KW-1185">Reference proteome</keyword>
<evidence type="ECO:0000259" key="3">
    <source>
        <dbReference type="Pfam" id="PF16411"/>
    </source>
</evidence>
<keyword evidence="1" id="KW-0732">Signal</keyword>
<dbReference type="InterPro" id="IPR032187">
    <property type="entry name" value="SusF/SusE-like_C"/>
</dbReference>
<sequence>MKLFKKIQLAALALVVGLASCEKTDNLPYYAKGTATVLSASATTIAATAADSNKTAVVFSWTSPLYSTDSSSYKYVLQIDSAGRNFSKANSIEINAVRSYSLIAKDLNTMLLNYGFEFNKQYSVDVRVISSYRNNNEQYNSNVVTLKVTPYKIPPKVVLPASGKLFIVGDATQGGWSNPVPVPSQELSRIDETTFGGVFNLFGSASYLILPENGQWGKYSVAKGDLAGLWEGGDFGSELRDNFPAPPVDGWYKLVFDFQKGKFKVSSSVALPDSIYTIGDATAGGWDNVNSNTTLKAQYLTRVSPWVFEGTQTLTGGANVKFISQVSKWQPQFGKGSKDGELGYNYGGGNDPGTISVPSSGTYKIQVNFYTMTYTLTKQ</sequence>
<feature type="domain" description="SusE outer membrane protein" evidence="2">
    <location>
        <begin position="26"/>
        <end position="128"/>
    </location>
</feature>
<dbReference type="InterPro" id="IPR025970">
    <property type="entry name" value="SusE"/>
</dbReference>
<dbReference type="EMBL" id="CP046566">
    <property type="protein sequence ID" value="QGW26896.1"/>
    <property type="molecule type" value="Genomic_DNA"/>
</dbReference>
<dbReference type="Pfam" id="PF14292">
    <property type="entry name" value="SusE"/>
    <property type="match status" value="1"/>
</dbReference>